<keyword evidence="3" id="KW-1185">Reference proteome</keyword>
<keyword evidence="1" id="KW-1133">Transmembrane helix</keyword>
<keyword evidence="1" id="KW-0812">Transmembrane</keyword>
<evidence type="ECO:0000313" key="3">
    <source>
        <dbReference type="Proteomes" id="UP000199165"/>
    </source>
</evidence>
<dbReference type="RefSeq" id="WP_092973936.1">
    <property type="nucleotide sequence ID" value="NZ_FPAT01000002.1"/>
</dbReference>
<dbReference type="Proteomes" id="UP000199165">
    <property type="component" value="Unassembled WGS sequence"/>
</dbReference>
<feature type="transmembrane region" description="Helical" evidence="1">
    <location>
        <begin position="50"/>
        <end position="68"/>
    </location>
</feature>
<name>A0A1I6Y0J5_9ACTN</name>
<evidence type="ECO:0000313" key="2">
    <source>
        <dbReference type="EMBL" id="SFT43654.1"/>
    </source>
</evidence>
<accession>A0A1I6Y0J5</accession>
<protein>
    <submittedName>
        <fullName evidence="2">Uncharacterized protein</fullName>
    </submittedName>
</protein>
<dbReference type="EMBL" id="FPAT01000002">
    <property type="protein sequence ID" value="SFT43654.1"/>
    <property type="molecule type" value="Genomic_DNA"/>
</dbReference>
<proteinExistence type="predicted"/>
<keyword evidence="1" id="KW-0472">Membrane</keyword>
<reference evidence="3" key="1">
    <citation type="submission" date="2016-10" db="EMBL/GenBank/DDBJ databases">
        <authorList>
            <person name="Varghese N."/>
            <person name="Submissions S."/>
        </authorList>
    </citation>
    <scope>NUCLEOTIDE SEQUENCE [LARGE SCALE GENOMIC DNA]</scope>
    <source>
        <strain evidence="3">DSM 45501</strain>
    </source>
</reference>
<dbReference type="STRING" id="995060.SAMN04487904_10275"/>
<feature type="transmembrane region" description="Helical" evidence="1">
    <location>
        <begin position="117"/>
        <end position="142"/>
    </location>
</feature>
<feature type="transmembrane region" description="Helical" evidence="1">
    <location>
        <begin position="12"/>
        <end position="30"/>
    </location>
</feature>
<dbReference type="AlphaFoldDB" id="A0A1I6Y0J5"/>
<feature type="transmembrane region" description="Helical" evidence="1">
    <location>
        <begin position="89"/>
        <end position="111"/>
    </location>
</feature>
<evidence type="ECO:0000256" key="1">
    <source>
        <dbReference type="SAM" id="Phobius"/>
    </source>
</evidence>
<sequence length="160" mass="17401">MKSVWSLLDRPSLDWVLVVILLGGSAWSPLDEWFTAASDSAQLQAMATTSQLLGTLSAFATAALFFYAGLDNPATRSVRRRWGDHLAGVFLRALLLMFLGSLVCAFTGLGVPTKSATLIFFAALTVSLIKMIRLALVVFLLMRGQSYDDEELPKLTATGR</sequence>
<gene>
    <name evidence="2" type="ORF">SAMN04487904_10275</name>
</gene>
<organism evidence="2 3">
    <name type="scientific">Actinopolyspora righensis</name>
    <dbReference type="NCBI Taxonomy" id="995060"/>
    <lineage>
        <taxon>Bacteria</taxon>
        <taxon>Bacillati</taxon>
        <taxon>Actinomycetota</taxon>
        <taxon>Actinomycetes</taxon>
        <taxon>Actinopolysporales</taxon>
        <taxon>Actinopolysporaceae</taxon>
        <taxon>Actinopolyspora</taxon>
        <taxon>Actinopolyspora alba group</taxon>
    </lineage>
</organism>